<proteinExistence type="predicted"/>
<evidence type="ECO:0000313" key="4">
    <source>
        <dbReference type="EMBL" id="THH36604.1"/>
    </source>
</evidence>
<dbReference type="OrthoDB" id="9789181at2"/>
<organism evidence="4 5">
    <name type="scientific">Aliishimia ponticola</name>
    <dbReference type="NCBI Taxonomy" id="2499833"/>
    <lineage>
        <taxon>Bacteria</taxon>
        <taxon>Pseudomonadati</taxon>
        <taxon>Pseudomonadota</taxon>
        <taxon>Alphaproteobacteria</taxon>
        <taxon>Rhodobacterales</taxon>
        <taxon>Paracoccaceae</taxon>
        <taxon>Aliishimia</taxon>
    </lineage>
</organism>
<dbReference type="Proteomes" id="UP000306602">
    <property type="component" value="Unassembled WGS sequence"/>
</dbReference>
<protein>
    <submittedName>
        <fullName evidence="4">Response regulator</fullName>
    </submittedName>
</protein>
<dbReference type="AlphaFoldDB" id="A0A4S4NB45"/>
<dbReference type="InterPro" id="IPR011006">
    <property type="entry name" value="CheY-like_superfamily"/>
</dbReference>
<dbReference type="Pfam" id="PF00072">
    <property type="entry name" value="Response_reg"/>
    <property type="match status" value="1"/>
</dbReference>
<dbReference type="InterPro" id="IPR050595">
    <property type="entry name" value="Bact_response_regulator"/>
</dbReference>
<dbReference type="SMART" id="SM00448">
    <property type="entry name" value="REC"/>
    <property type="match status" value="1"/>
</dbReference>
<keyword evidence="5" id="KW-1185">Reference proteome</keyword>
<keyword evidence="1 2" id="KW-0597">Phosphoprotein</keyword>
<dbReference type="PANTHER" id="PTHR44591:SF3">
    <property type="entry name" value="RESPONSE REGULATORY DOMAIN-CONTAINING PROTEIN"/>
    <property type="match status" value="1"/>
</dbReference>
<gene>
    <name evidence="4" type="ORF">E4Z66_06545</name>
</gene>
<sequence>MGNAAIAYEHVRLPKCLLVEDSDFDRRRISRVLDRGRRVDLNSVPSLSQARYFLARDRFDVILLDNALPDGLGVDFALELRQDARHAAVPIVMVSDYPTPFIYDKAMAAKINIVVSKDDFQPKHLRDALKQAGARSSARM</sequence>
<dbReference type="PROSITE" id="PS50110">
    <property type="entry name" value="RESPONSE_REGULATORY"/>
    <property type="match status" value="1"/>
</dbReference>
<evidence type="ECO:0000256" key="1">
    <source>
        <dbReference type="ARBA" id="ARBA00022553"/>
    </source>
</evidence>
<dbReference type="Gene3D" id="3.40.50.2300">
    <property type="match status" value="1"/>
</dbReference>
<reference evidence="4 5" key="1">
    <citation type="submission" date="2019-04" db="EMBL/GenBank/DDBJ databases">
        <title>Shimia ponticola sp. nov., isolated from seawater.</title>
        <authorList>
            <person name="Kim Y.-O."/>
            <person name="Yoon J.-H."/>
        </authorList>
    </citation>
    <scope>NUCLEOTIDE SEQUENCE [LARGE SCALE GENOMIC DNA]</scope>
    <source>
        <strain evidence="4 5">MYP11</strain>
    </source>
</reference>
<evidence type="ECO:0000256" key="2">
    <source>
        <dbReference type="PROSITE-ProRule" id="PRU00169"/>
    </source>
</evidence>
<comment type="caution">
    <text evidence="4">The sequence shown here is derived from an EMBL/GenBank/DDBJ whole genome shotgun (WGS) entry which is preliminary data.</text>
</comment>
<accession>A0A4S4NB45</accession>
<name>A0A4S4NB45_9RHOB</name>
<feature type="domain" description="Response regulatory" evidence="3">
    <location>
        <begin position="15"/>
        <end position="132"/>
    </location>
</feature>
<dbReference type="GO" id="GO:0000160">
    <property type="term" value="P:phosphorelay signal transduction system"/>
    <property type="evidence" value="ECO:0007669"/>
    <property type="project" value="InterPro"/>
</dbReference>
<dbReference type="RefSeq" id="WP_136462201.1">
    <property type="nucleotide sequence ID" value="NZ_SRKY01000002.1"/>
</dbReference>
<dbReference type="CDD" id="cd00156">
    <property type="entry name" value="REC"/>
    <property type="match status" value="1"/>
</dbReference>
<evidence type="ECO:0000313" key="5">
    <source>
        <dbReference type="Proteomes" id="UP000306602"/>
    </source>
</evidence>
<dbReference type="EMBL" id="SRKY01000002">
    <property type="protein sequence ID" value="THH36604.1"/>
    <property type="molecule type" value="Genomic_DNA"/>
</dbReference>
<dbReference type="PANTHER" id="PTHR44591">
    <property type="entry name" value="STRESS RESPONSE REGULATOR PROTEIN 1"/>
    <property type="match status" value="1"/>
</dbReference>
<dbReference type="InterPro" id="IPR001789">
    <property type="entry name" value="Sig_transdc_resp-reg_receiver"/>
</dbReference>
<dbReference type="SUPFAM" id="SSF52172">
    <property type="entry name" value="CheY-like"/>
    <property type="match status" value="1"/>
</dbReference>
<evidence type="ECO:0000259" key="3">
    <source>
        <dbReference type="PROSITE" id="PS50110"/>
    </source>
</evidence>
<feature type="modified residue" description="4-aspartylphosphate" evidence="2">
    <location>
        <position position="65"/>
    </location>
</feature>